<dbReference type="Proteomes" id="UP000178977">
    <property type="component" value="Unassembled WGS sequence"/>
</dbReference>
<protein>
    <recommendedName>
        <fullName evidence="5">Peptidyl-prolyl cis-trans isomerase</fullName>
        <shortName evidence="5">PPIase</shortName>
        <ecNumber evidence="5">5.2.1.8</ecNumber>
    </recommendedName>
</protein>
<dbReference type="STRING" id="1802281.A3A44_01075"/>
<dbReference type="InterPro" id="IPR029000">
    <property type="entry name" value="Cyclophilin-like_dom_sf"/>
</dbReference>
<keyword evidence="3 5" id="KW-0697">Rotamase</keyword>
<dbReference type="EC" id="5.2.1.8" evidence="5"/>
<evidence type="ECO:0000256" key="5">
    <source>
        <dbReference type="RuleBase" id="RU363019"/>
    </source>
</evidence>
<dbReference type="InterPro" id="IPR024936">
    <property type="entry name" value="Cyclophilin-type_PPIase"/>
</dbReference>
<evidence type="ECO:0000256" key="4">
    <source>
        <dbReference type="ARBA" id="ARBA00023235"/>
    </source>
</evidence>
<dbReference type="GO" id="GO:0003755">
    <property type="term" value="F:peptidyl-prolyl cis-trans isomerase activity"/>
    <property type="evidence" value="ECO:0007669"/>
    <property type="project" value="UniProtKB-UniRule"/>
</dbReference>
<dbReference type="EMBL" id="MHQT01000006">
    <property type="protein sequence ID" value="OHA10055.1"/>
    <property type="molecule type" value="Genomic_DNA"/>
</dbReference>
<evidence type="ECO:0000313" key="8">
    <source>
        <dbReference type="Proteomes" id="UP000178977"/>
    </source>
</evidence>
<name>A0A1G2LEJ0_9BACT</name>
<dbReference type="PRINTS" id="PR00153">
    <property type="entry name" value="CSAPPISMRASE"/>
</dbReference>
<dbReference type="PIRSF" id="PIRSF001467">
    <property type="entry name" value="Peptidylpro_ismrse"/>
    <property type="match status" value="1"/>
</dbReference>
<dbReference type="Gene3D" id="2.40.100.10">
    <property type="entry name" value="Cyclophilin-like"/>
    <property type="match status" value="1"/>
</dbReference>
<evidence type="ECO:0000256" key="1">
    <source>
        <dbReference type="ARBA" id="ARBA00002388"/>
    </source>
</evidence>
<evidence type="ECO:0000256" key="2">
    <source>
        <dbReference type="ARBA" id="ARBA00007365"/>
    </source>
</evidence>
<dbReference type="PANTHER" id="PTHR45625">
    <property type="entry name" value="PEPTIDYL-PROLYL CIS-TRANS ISOMERASE-RELATED"/>
    <property type="match status" value="1"/>
</dbReference>
<dbReference type="CDD" id="cd00317">
    <property type="entry name" value="cyclophilin"/>
    <property type="match status" value="1"/>
</dbReference>
<dbReference type="InterPro" id="IPR020892">
    <property type="entry name" value="Cyclophilin-type_PPIase_CS"/>
</dbReference>
<dbReference type="SUPFAM" id="SSF50891">
    <property type="entry name" value="Cyclophilin-like"/>
    <property type="match status" value="1"/>
</dbReference>
<sequence length="174" mass="18196">MHTVTLKTSQGDIVFETYDADAPKTVQNFITLAGKGFYDGLTFHRVVKGFVIQGGDPNCNPGAGSTGSPLAASGPCGAGGPGYAFADELNPNTESYQAGYKKGVVAMANSGPNTNGSQFFIMLQDTPLPRKYSIFGKVIRGQDVVDKIGAVAVDANDRPVEAVKMISVSVAETK</sequence>
<comment type="similarity">
    <text evidence="2 5">Belongs to the cyclophilin-type PPIase family.</text>
</comment>
<proteinExistence type="inferred from homology"/>
<dbReference type="InterPro" id="IPR002130">
    <property type="entry name" value="Cyclophilin-type_PPIase_dom"/>
</dbReference>
<accession>A0A1G2LEJ0</accession>
<dbReference type="PROSITE" id="PS50072">
    <property type="entry name" value="CSA_PPIASE_2"/>
    <property type="match status" value="1"/>
</dbReference>
<comment type="catalytic activity">
    <reaction evidence="5">
        <text>[protein]-peptidylproline (omega=180) = [protein]-peptidylproline (omega=0)</text>
        <dbReference type="Rhea" id="RHEA:16237"/>
        <dbReference type="Rhea" id="RHEA-COMP:10747"/>
        <dbReference type="Rhea" id="RHEA-COMP:10748"/>
        <dbReference type="ChEBI" id="CHEBI:83833"/>
        <dbReference type="ChEBI" id="CHEBI:83834"/>
        <dbReference type="EC" id="5.2.1.8"/>
    </reaction>
</comment>
<organism evidence="7 8">
    <name type="scientific">Candidatus Sungbacteria bacterium RIFCSPLOWO2_01_FULL_60_25</name>
    <dbReference type="NCBI Taxonomy" id="1802281"/>
    <lineage>
        <taxon>Bacteria</taxon>
        <taxon>Candidatus Sungiibacteriota</taxon>
    </lineage>
</organism>
<feature type="domain" description="PPIase cyclophilin-type" evidence="6">
    <location>
        <begin position="1"/>
        <end position="170"/>
    </location>
</feature>
<dbReference type="AlphaFoldDB" id="A0A1G2LEJ0"/>
<dbReference type="PROSITE" id="PS00170">
    <property type="entry name" value="CSA_PPIASE_1"/>
    <property type="match status" value="1"/>
</dbReference>
<comment type="function">
    <text evidence="1 5">PPIases accelerate the folding of proteins. It catalyzes the cis-trans isomerization of proline imidic peptide bonds in oligopeptides.</text>
</comment>
<gene>
    <name evidence="7" type="ORF">A3A44_01075</name>
</gene>
<evidence type="ECO:0000313" key="7">
    <source>
        <dbReference type="EMBL" id="OHA10055.1"/>
    </source>
</evidence>
<evidence type="ECO:0000256" key="3">
    <source>
        <dbReference type="ARBA" id="ARBA00023110"/>
    </source>
</evidence>
<dbReference type="Pfam" id="PF00160">
    <property type="entry name" value="Pro_isomerase"/>
    <property type="match status" value="1"/>
</dbReference>
<dbReference type="InterPro" id="IPR044666">
    <property type="entry name" value="Cyclophilin_A-like"/>
</dbReference>
<comment type="caution">
    <text evidence="7">The sequence shown here is derived from an EMBL/GenBank/DDBJ whole genome shotgun (WGS) entry which is preliminary data.</text>
</comment>
<keyword evidence="4 5" id="KW-0413">Isomerase</keyword>
<dbReference type="GO" id="GO:0006457">
    <property type="term" value="P:protein folding"/>
    <property type="evidence" value="ECO:0007669"/>
    <property type="project" value="InterPro"/>
</dbReference>
<evidence type="ECO:0000259" key="6">
    <source>
        <dbReference type="PROSITE" id="PS50072"/>
    </source>
</evidence>
<reference evidence="7 8" key="1">
    <citation type="journal article" date="2016" name="Nat. Commun.">
        <title>Thousands of microbial genomes shed light on interconnected biogeochemical processes in an aquifer system.</title>
        <authorList>
            <person name="Anantharaman K."/>
            <person name="Brown C.T."/>
            <person name="Hug L.A."/>
            <person name="Sharon I."/>
            <person name="Castelle C.J."/>
            <person name="Probst A.J."/>
            <person name="Thomas B.C."/>
            <person name="Singh A."/>
            <person name="Wilkins M.J."/>
            <person name="Karaoz U."/>
            <person name="Brodie E.L."/>
            <person name="Williams K.H."/>
            <person name="Hubbard S.S."/>
            <person name="Banfield J.F."/>
        </authorList>
    </citation>
    <scope>NUCLEOTIDE SEQUENCE [LARGE SCALE GENOMIC DNA]</scope>
</reference>
<dbReference type="PANTHER" id="PTHR45625:SF4">
    <property type="entry name" value="PEPTIDYLPROLYL ISOMERASE DOMAIN AND WD REPEAT-CONTAINING PROTEIN 1"/>
    <property type="match status" value="1"/>
</dbReference>